<dbReference type="Gene3D" id="3.10.450.50">
    <property type="match status" value="1"/>
</dbReference>
<dbReference type="Proteomes" id="UP000754495">
    <property type="component" value="Unassembled WGS sequence"/>
</dbReference>
<evidence type="ECO:0000313" key="3">
    <source>
        <dbReference type="Proteomes" id="UP000754495"/>
    </source>
</evidence>
<keyword evidence="3" id="KW-1185">Reference proteome</keyword>
<organism evidence="2 3">
    <name type="scientific">Amycolatopsis viridis</name>
    <dbReference type="NCBI Taxonomy" id="185678"/>
    <lineage>
        <taxon>Bacteria</taxon>
        <taxon>Bacillati</taxon>
        <taxon>Actinomycetota</taxon>
        <taxon>Actinomycetes</taxon>
        <taxon>Pseudonocardiales</taxon>
        <taxon>Pseudonocardiaceae</taxon>
        <taxon>Amycolatopsis</taxon>
    </lineage>
</organism>
<gene>
    <name evidence="2" type="ORF">FHX46_004819</name>
</gene>
<protein>
    <recommendedName>
        <fullName evidence="1">SnoaL-like domain-containing protein</fullName>
    </recommendedName>
</protein>
<evidence type="ECO:0000259" key="1">
    <source>
        <dbReference type="Pfam" id="PF12680"/>
    </source>
</evidence>
<dbReference type="Pfam" id="PF12680">
    <property type="entry name" value="SnoaL_2"/>
    <property type="match status" value="1"/>
</dbReference>
<dbReference type="InterPro" id="IPR032710">
    <property type="entry name" value="NTF2-like_dom_sf"/>
</dbReference>
<evidence type="ECO:0000313" key="2">
    <source>
        <dbReference type="EMBL" id="NIH82289.1"/>
    </source>
</evidence>
<sequence>MSNPDNEMVVRQFVDALNDGDLTTIADILADEASWHLHGTLPVAGHYEGRDAVLNDFLSQGLGLYEPGSLKIELTSIVSDGPTVAIEWHATGRSARGNLYDNEYALFFHLTDGKIAAIREYCDTLHVNDALYG</sequence>
<reference evidence="2 3" key="1">
    <citation type="submission" date="2020-03" db="EMBL/GenBank/DDBJ databases">
        <title>Sequencing the genomes of 1000 actinobacteria strains.</title>
        <authorList>
            <person name="Klenk H.-P."/>
        </authorList>
    </citation>
    <scope>NUCLEOTIDE SEQUENCE [LARGE SCALE GENOMIC DNA]</scope>
    <source>
        <strain evidence="2 3">DSM 45668</strain>
    </source>
</reference>
<name>A0ABX0T312_9PSEU</name>
<comment type="caution">
    <text evidence="2">The sequence shown here is derived from an EMBL/GenBank/DDBJ whole genome shotgun (WGS) entry which is preliminary data.</text>
</comment>
<proteinExistence type="predicted"/>
<dbReference type="EMBL" id="JAANOU010000001">
    <property type="protein sequence ID" value="NIH82289.1"/>
    <property type="molecule type" value="Genomic_DNA"/>
</dbReference>
<dbReference type="SUPFAM" id="SSF54427">
    <property type="entry name" value="NTF2-like"/>
    <property type="match status" value="1"/>
</dbReference>
<dbReference type="PANTHER" id="PTHR41252">
    <property type="entry name" value="BLR2505 PROTEIN"/>
    <property type="match status" value="1"/>
</dbReference>
<accession>A0ABX0T312</accession>
<dbReference type="InterPro" id="IPR037401">
    <property type="entry name" value="SnoaL-like"/>
</dbReference>
<dbReference type="PANTHER" id="PTHR41252:SF1">
    <property type="entry name" value="BLR2505 PROTEIN"/>
    <property type="match status" value="1"/>
</dbReference>
<feature type="domain" description="SnoaL-like" evidence="1">
    <location>
        <begin position="10"/>
        <end position="117"/>
    </location>
</feature>
<dbReference type="RefSeq" id="WP_167119279.1">
    <property type="nucleotide sequence ID" value="NZ_JAANOU010000001.1"/>
</dbReference>